<evidence type="ECO:0000313" key="1">
    <source>
        <dbReference type="EMBL" id="KEQ85672.1"/>
    </source>
</evidence>
<dbReference type="Proteomes" id="UP000030706">
    <property type="component" value="Unassembled WGS sequence"/>
</dbReference>
<accession>A0A074XUR4</accession>
<dbReference type="GeneID" id="40742764"/>
<name>A0A074XUR4_AURPU</name>
<dbReference type="RefSeq" id="XP_029761859.1">
    <property type="nucleotide sequence ID" value="XM_029900458.1"/>
</dbReference>
<protein>
    <recommendedName>
        <fullName evidence="3">Zinc-binding domain-containing protein</fullName>
    </recommendedName>
</protein>
<dbReference type="OrthoDB" id="3937726at2759"/>
<dbReference type="HOGENOM" id="CLU_096851_0_0_1"/>
<dbReference type="EMBL" id="KL584980">
    <property type="protein sequence ID" value="KEQ85672.1"/>
    <property type="molecule type" value="Genomic_DNA"/>
</dbReference>
<proteinExistence type="predicted"/>
<keyword evidence="2" id="KW-1185">Reference proteome</keyword>
<sequence>MLSIILRAIGVSKASAWTPSYFRRFTLSSQLCLNYAKLDDEKRRAYLEKNGARKKSRLLADPDFREKEYQRTRDFHKISKHKEEFVLRYALYRWIRRCSWVCTELPWKSYRPIYYNHRVEHLCTGCAWTRRNGLRLSWARDVGASNSYDESDSHEYLCGACYSQRGWNEAMPAGYEDIRLLKDLVKRKKQLDDTTFKKVSCARHQKTQSTCDSI</sequence>
<reference evidence="1 2" key="1">
    <citation type="journal article" date="2014" name="BMC Genomics">
        <title>Genome sequencing of four Aureobasidium pullulans varieties: biotechnological potential, stress tolerance, and description of new species.</title>
        <authorList>
            <person name="Gostin Ar C."/>
            <person name="Ohm R.A."/>
            <person name="Kogej T."/>
            <person name="Sonjak S."/>
            <person name="Turk M."/>
            <person name="Zajc J."/>
            <person name="Zalar P."/>
            <person name="Grube M."/>
            <person name="Sun H."/>
            <person name="Han J."/>
            <person name="Sharma A."/>
            <person name="Chiniquy J."/>
            <person name="Ngan C.Y."/>
            <person name="Lipzen A."/>
            <person name="Barry K."/>
            <person name="Grigoriev I.V."/>
            <person name="Gunde-Cimerman N."/>
        </authorList>
    </citation>
    <scope>NUCLEOTIDE SEQUENCE [LARGE SCALE GENOMIC DNA]</scope>
    <source>
        <strain evidence="1 2">EXF-150</strain>
    </source>
</reference>
<gene>
    <name evidence="1" type="ORF">M438DRAFT_271163</name>
</gene>
<dbReference type="AlphaFoldDB" id="A0A074XUR4"/>
<evidence type="ECO:0000313" key="2">
    <source>
        <dbReference type="Proteomes" id="UP000030706"/>
    </source>
</evidence>
<organism evidence="1 2">
    <name type="scientific">Aureobasidium pullulans EXF-150</name>
    <dbReference type="NCBI Taxonomy" id="1043002"/>
    <lineage>
        <taxon>Eukaryota</taxon>
        <taxon>Fungi</taxon>
        <taxon>Dikarya</taxon>
        <taxon>Ascomycota</taxon>
        <taxon>Pezizomycotina</taxon>
        <taxon>Dothideomycetes</taxon>
        <taxon>Dothideomycetidae</taxon>
        <taxon>Dothideales</taxon>
        <taxon>Saccotheciaceae</taxon>
        <taxon>Aureobasidium</taxon>
    </lineage>
</organism>
<evidence type="ECO:0008006" key="3">
    <source>
        <dbReference type="Google" id="ProtNLM"/>
    </source>
</evidence>